<reference evidence="2" key="2">
    <citation type="journal article" date="2015" name="Data Brief">
        <title>Shoot transcriptome of the giant reed, Arundo donax.</title>
        <authorList>
            <person name="Barrero R.A."/>
            <person name="Guerrero F.D."/>
            <person name="Moolhuijzen P."/>
            <person name="Goolsby J.A."/>
            <person name="Tidwell J."/>
            <person name="Bellgard S.E."/>
            <person name="Bellgard M.I."/>
        </authorList>
    </citation>
    <scope>NUCLEOTIDE SEQUENCE</scope>
    <source>
        <tissue evidence="2">Shoot tissue taken approximately 20 cm above the soil surface</tissue>
    </source>
</reference>
<protein>
    <submittedName>
        <fullName evidence="2">Uncharacterized protein</fullName>
    </submittedName>
</protein>
<sequence>MCLSFITFLLIAMLKLRRYHTSIHVQAVVKWRRIVWQQIIGSRTGL</sequence>
<organism evidence="2">
    <name type="scientific">Arundo donax</name>
    <name type="common">Giant reed</name>
    <name type="synonym">Donax arundinaceus</name>
    <dbReference type="NCBI Taxonomy" id="35708"/>
    <lineage>
        <taxon>Eukaryota</taxon>
        <taxon>Viridiplantae</taxon>
        <taxon>Streptophyta</taxon>
        <taxon>Embryophyta</taxon>
        <taxon>Tracheophyta</taxon>
        <taxon>Spermatophyta</taxon>
        <taxon>Magnoliopsida</taxon>
        <taxon>Liliopsida</taxon>
        <taxon>Poales</taxon>
        <taxon>Poaceae</taxon>
        <taxon>PACMAD clade</taxon>
        <taxon>Arundinoideae</taxon>
        <taxon>Arundineae</taxon>
        <taxon>Arundo</taxon>
    </lineage>
</organism>
<dbReference type="EMBL" id="GBRH01233855">
    <property type="protein sequence ID" value="JAD64040.1"/>
    <property type="molecule type" value="Transcribed_RNA"/>
</dbReference>
<keyword evidence="1" id="KW-0732">Signal</keyword>
<accession>A0A0A9BS81</accession>
<name>A0A0A9BS81_ARUDO</name>
<feature type="signal peptide" evidence="1">
    <location>
        <begin position="1"/>
        <end position="21"/>
    </location>
</feature>
<dbReference type="AlphaFoldDB" id="A0A0A9BS81"/>
<reference evidence="2" key="1">
    <citation type="submission" date="2014-09" db="EMBL/GenBank/DDBJ databases">
        <authorList>
            <person name="Magalhaes I.L.F."/>
            <person name="Oliveira U."/>
            <person name="Santos F.R."/>
            <person name="Vidigal T.H.D.A."/>
            <person name="Brescovit A.D."/>
            <person name="Santos A.J."/>
        </authorList>
    </citation>
    <scope>NUCLEOTIDE SEQUENCE</scope>
    <source>
        <tissue evidence="2">Shoot tissue taken approximately 20 cm above the soil surface</tissue>
    </source>
</reference>
<feature type="chain" id="PRO_5002060591" evidence="1">
    <location>
        <begin position="22"/>
        <end position="46"/>
    </location>
</feature>
<evidence type="ECO:0000313" key="2">
    <source>
        <dbReference type="EMBL" id="JAD64040.1"/>
    </source>
</evidence>
<proteinExistence type="predicted"/>
<evidence type="ECO:0000256" key="1">
    <source>
        <dbReference type="SAM" id="SignalP"/>
    </source>
</evidence>